<comment type="caution">
    <text evidence="1">The sequence shown here is derived from an EMBL/GenBank/DDBJ whole genome shotgun (WGS) entry which is preliminary data.</text>
</comment>
<reference evidence="1 2" key="1">
    <citation type="submission" date="2017-09" db="EMBL/GenBank/DDBJ databases">
        <authorList>
            <person name="Bumgarner R.E."/>
        </authorList>
    </citation>
    <scope>NUCLEOTIDE SEQUENCE [LARGE SCALE GENOMIC DNA]</scope>
    <source>
        <strain evidence="1 2">T34998</strain>
    </source>
</reference>
<sequence>MMVWLHFFPPRGVGTRSTSSTAVMTRYVQRYLVATFMKHIAFTDWTVKVLASVDAEYTLPLDH</sequence>
<dbReference type="RefSeq" id="WP_063811277.1">
    <property type="nucleotide sequence ID" value="NZ_JARJOC010000001.1"/>
</dbReference>
<dbReference type="EMBL" id="PCZS01000001">
    <property type="protein sequence ID" value="REB70797.1"/>
    <property type="molecule type" value="Genomic_DNA"/>
</dbReference>
<evidence type="ECO:0000313" key="1">
    <source>
        <dbReference type="EMBL" id="REB70797.1"/>
    </source>
</evidence>
<protein>
    <submittedName>
        <fullName evidence="1">Uncharacterized protein</fullName>
    </submittedName>
</protein>
<gene>
    <name evidence="1" type="ORF">CP880_03355</name>
</gene>
<keyword evidence="2" id="KW-1185">Reference proteome</keyword>
<name>A0ABX9IBY1_9ACTN</name>
<organism evidence="1 2">
    <name type="scientific">Cutibacterium namnetense</name>
    <dbReference type="NCBI Taxonomy" id="1574624"/>
    <lineage>
        <taxon>Bacteria</taxon>
        <taxon>Bacillati</taxon>
        <taxon>Actinomycetota</taxon>
        <taxon>Actinomycetes</taxon>
        <taxon>Propionibacteriales</taxon>
        <taxon>Propionibacteriaceae</taxon>
        <taxon>Cutibacterium</taxon>
    </lineage>
</organism>
<proteinExistence type="predicted"/>
<evidence type="ECO:0000313" key="2">
    <source>
        <dbReference type="Proteomes" id="UP000256324"/>
    </source>
</evidence>
<accession>A0ABX9IBY1</accession>
<dbReference type="Proteomes" id="UP000256324">
    <property type="component" value="Unassembled WGS sequence"/>
</dbReference>